<gene>
    <name evidence="12" type="ORF">EVJ46_00755</name>
</gene>
<protein>
    <submittedName>
        <fullName evidence="12">Heterodisulfide reductase subunit F</fullName>
    </submittedName>
</protein>
<feature type="binding site" evidence="10">
    <location>
        <position position="247"/>
    </location>
    <ligand>
        <name>[2Fe-2S] cluster</name>
        <dbReference type="ChEBI" id="CHEBI:190135"/>
    </ligand>
</feature>
<dbReference type="Gene3D" id="2.40.30.10">
    <property type="entry name" value="Translation factors"/>
    <property type="match status" value="1"/>
</dbReference>
<dbReference type="InterPro" id="IPR017927">
    <property type="entry name" value="FAD-bd_FR_type"/>
</dbReference>
<comment type="cofactor">
    <cofactor evidence="10">
        <name>[2Fe-2S] cluster</name>
        <dbReference type="ChEBI" id="CHEBI:190135"/>
    </cofactor>
    <text evidence="10">Binds 1 [2Fe-2S] cluster per subunit.</text>
</comment>
<evidence type="ECO:0000256" key="5">
    <source>
        <dbReference type="ARBA" id="ARBA00022827"/>
    </source>
</evidence>
<name>A0A519BHP9_ACIG2</name>
<dbReference type="GO" id="GO:0050660">
    <property type="term" value="F:flavin adenine dinucleotide binding"/>
    <property type="evidence" value="ECO:0007669"/>
    <property type="project" value="InterPro"/>
</dbReference>
<dbReference type="PROSITE" id="PS51384">
    <property type="entry name" value="FAD_FR"/>
    <property type="match status" value="1"/>
</dbReference>
<dbReference type="InterPro" id="IPR019480">
    <property type="entry name" value="Dihydroorotate_DH_Fe-S-bd"/>
</dbReference>
<dbReference type="InterPro" id="IPR001433">
    <property type="entry name" value="OxRdtase_FAD/NAD-bd"/>
</dbReference>
<keyword evidence="3 10" id="KW-0001">2Fe-2S</keyword>
<dbReference type="PRINTS" id="PR00371">
    <property type="entry name" value="FPNCR"/>
</dbReference>
<dbReference type="GO" id="GO:0016491">
    <property type="term" value="F:oxidoreductase activity"/>
    <property type="evidence" value="ECO:0007669"/>
    <property type="project" value="InterPro"/>
</dbReference>
<keyword evidence="1" id="KW-0813">Transport</keyword>
<dbReference type="SUPFAM" id="SSF52343">
    <property type="entry name" value="Ferredoxin reductase-like, C-terminal NADP-linked domain"/>
    <property type="match status" value="1"/>
</dbReference>
<keyword evidence="4 10" id="KW-0479">Metal-binding</keyword>
<dbReference type="EMBL" id="SGBC01000001">
    <property type="protein sequence ID" value="RZD16801.1"/>
    <property type="molecule type" value="Genomic_DNA"/>
</dbReference>
<dbReference type="GO" id="GO:0051537">
    <property type="term" value="F:2 iron, 2 sulfur cluster binding"/>
    <property type="evidence" value="ECO:0007669"/>
    <property type="project" value="UniProtKB-KW"/>
</dbReference>
<keyword evidence="5" id="KW-0274">FAD</keyword>
<proteinExistence type="predicted"/>
<dbReference type="PANTHER" id="PTHR43513">
    <property type="entry name" value="DIHYDROOROTATE DEHYDROGENASE B (NAD(+)), ELECTRON TRANSFER SUBUNIT"/>
    <property type="match status" value="1"/>
</dbReference>
<evidence type="ECO:0000256" key="10">
    <source>
        <dbReference type="PIRSR" id="PIRSR006816-2"/>
    </source>
</evidence>
<feature type="binding site" evidence="10">
    <location>
        <position position="244"/>
    </location>
    <ligand>
        <name>[2Fe-2S] cluster</name>
        <dbReference type="ChEBI" id="CHEBI:190135"/>
    </ligand>
</feature>
<dbReference type="InterPro" id="IPR039261">
    <property type="entry name" value="FNR_nucleotide-bd"/>
</dbReference>
<reference evidence="12 13" key="1">
    <citation type="journal article" date="2019" name="ISME J.">
        <title>Insights into ecological role of a new deltaproteobacterial order Candidatus Acidulodesulfobacterales by metagenomics and metatranscriptomics.</title>
        <authorList>
            <person name="Tan S."/>
            <person name="Liu J."/>
            <person name="Fang Y."/>
            <person name="Hedlund B.P."/>
            <person name="Lian Z.H."/>
            <person name="Huang L.Y."/>
            <person name="Li J.T."/>
            <person name="Huang L.N."/>
            <person name="Li W.J."/>
            <person name="Jiang H.C."/>
            <person name="Dong H.L."/>
            <person name="Shu W.S."/>
        </authorList>
    </citation>
    <scope>NUCLEOTIDE SEQUENCE [LARGE SCALE GENOMIC DNA]</scope>
    <source>
        <strain evidence="12">AP2</strain>
    </source>
</reference>
<dbReference type="CDD" id="cd06221">
    <property type="entry name" value="sulfite_reductase_like"/>
    <property type="match status" value="1"/>
</dbReference>
<evidence type="ECO:0000256" key="6">
    <source>
        <dbReference type="ARBA" id="ARBA00022982"/>
    </source>
</evidence>
<dbReference type="PIRSF" id="PIRSF006816">
    <property type="entry name" value="Cyc3_hyd_g"/>
    <property type="match status" value="1"/>
</dbReference>
<dbReference type="AlphaFoldDB" id="A0A519BHP9"/>
<evidence type="ECO:0000256" key="1">
    <source>
        <dbReference type="ARBA" id="ARBA00022448"/>
    </source>
</evidence>
<feature type="binding site" evidence="10">
    <location>
        <position position="255"/>
    </location>
    <ligand>
        <name>[2Fe-2S] cluster</name>
        <dbReference type="ChEBI" id="CHEBI:190135"/>
    </ligand>
</feature>
<evidence type="ECO:0000256" key="2">
    <source>
        <dbReference type="ARBA" id="ARBA00022630"/>
    </source>
</evidence>
<dbReference type="GO" id="GO:0006221">
    <property type="term" value="P:pyrimidine nucleotide biosynthetic process"/>
    <property type="evidence" value="ECO:0007669"/>
    <property type="project" value="InterPro"/>
</dbReference>
<dbReference type="InterPro" id="IPR050353">
    <property type="entry name" value="PyrK_electron_transfer"/>
</dbReference>
<dbReference type="SUPFAM" id="SSF63380">
    <property type="entry name" value="Riboflavin synthase domain-like"/>
    <property type="match status" value="1"/>
</dbReference>
<evidence type="ECO:0000256" key="3">
    <source>
        <dbReference type="ARBA" id="ARBA00022714"/>
    </source>
</evidence>
<evidence type="ECO:0000313" key="13">
    <source>
        <dbReference type="Proteomes" id="UP000316562"/>
    </source>
</evidence>
<dbReference type="InterPro" id="IPR001709">
    <property type="entry name" value="Flavoprot_Pyr_Nucl_cyt_Rdtase"/>
</dbReference>
<dbReference type="Pfam" id="PF10418">
    <property type="entry name" value="DHODB_Fe-S_bind"/>
    <property type="match status" value="1"/>
</dbReference>
<evidence type="ECO:0000256" key="9">
    <source>
        <dbReference type="ARBA" id="ARBA00034078"/>
    </source>
</evidence>
<dbReference type="InterPro" id="IPR037117">
    <property type="entry name" value="Dihydroorotate_DH_ele_sf"/>
</dbReference>
<keyword evidence="8 10" id="KW-0411">Iron-sulfur</keyword>
<organism evidence="12 13">
    <name type="scientific">Acididesulfobacter guangdongensis</name>
    <dbReference type="NCBI Taxonomy" id="2597225"/>
    <lineage>
        <taxon>Bacteria</taxon>
        <taxon>Deltaproteobacteria</taxon>
        <taxon>Candidatus Acidulodesulfobacterales</taxon>
        <taxon>Candidatus Acididesulfobacter</taxon>
    </lineage>
</organism>
<dbReference type="InterPro" id="IPR012165">
    <property type="entry name" value="Cyt_c3_hydrogenase_gsu"/>
</dbReference>
<dbReference type="Gene3D" id="3.40.50.80">
    <property type="entry name" value="Nucleotide-binding domain of ferredoxin-NADP reductase (FNR) module"/>
    <property type="match status" value="1"/>
</dbReference>
<dbReference type="PANTHER" id="PTHR43513:SF1">
    <property type="entry name" value="ANAEROBIC SULFITE REDUCTASE SUBUNIT B"/>
    <property type="match status" value="1"/>
</dbReference>
<evidence type="ECO:0000256" key="7">
    <source>
        <dbReference type="ARBA" id="ARBA00023004"/>
    </source>
</evidence>
<evidence type="ECO:0000259" key="11">
    <source>
        <dbReference type="PROSITE" id="PS51384"/>
    </source>
</evidence>
<accession>A0A519BHP9</accession>
<dbReference type="GO" id="GO:0046872">
    <property type="term" value="F:metal ion binding"/>
    <property type="evidence" value="ECO:0007669"/>
    <property type="project" value="UniProtKB-KW"/>
</dbReference>
<dbReference type="Gene3D" id="2.10.240.10">
    <property type="entry name" value="Dihydroorotate dehydrogenase, electron transfer subunit"/>
    <property type="match status" value="1"/>
</dbReference>
<dbReference type="Pfam" id="PF00175">
    <property type="entry name" value="NAD_binding_1"/>
    <property type="match status" value="1"/>
</dbReference>
<comment type="caution">
    <text evidence="12">The sequence shown here is derived from an EMBL/GenBank/DDBJ whole genome shotgun (WGS) entry which is preliminary data.</text>
</comment>
<feature type="domain" description="FAD-binding FR-type" evidence="11">
    <location>
        <begin position="5"/>
        <end position="101"/>
    </location>
</feature>
<keyword evidence="7 10" id="KW-0408">Iron</keyword>
<dbReference type="Proteomes" id="UP000316562">
    <property type="component" value="Unassembled WGS sequence"/>
</dbReference>
<keyword evidence="2" id="KW-0285">Flavoprotein</keyword>
<sequence>MENIYLPKLAVIKEIIQETPDTKTVRLTVDGASIDYLPGQFGEFSCVGEGESTFGFASSSLRKEFFEFSFRTSGRATAGINSLNVGDSIGFRGPYGNFFDTGKMKGKDIIFIGGGIGMAPVKSILEYCLDERNDYGKITVLYGAKTVMDLMYKNAIEEWKSFANTDVVITVDPGGETPDWKGRVGFVPTILEELPVKGNNAIAVVCGPPIMIKFVLKSLEKMGFNKEDIITTLENRMKCGIGKCGRCNIGSVYVCKEGPVFTAKEIESMPNDF</sequence>
<feature type="binding site" evidence="10">
    <location>
        <position position="239"/>
    </location>
    <ligand>
        <name>[2Fe-2S] cluster</name>
        <dbReference type="ChEBI" id="CHEBI:190135"/>
    </ligand>
</feature>
<evidence type="ECO:0000256" key="8">
    <source>
        <dbReference type="ARBA" id="ARBA00023014"/>
    </source>
</evidence>
<keyword evidence="6" id="KW-0249">Electron transport</keyword>
<comment type="cofactor">
    <cofactor evidence="9">
        <name>[2Fe-2S] cluster</name>
        <dbReference type="ChEBI" id="CHEBI:190135"/>
    </cofactor>
</comment>
<dbReference type="InterPro" id="IPR017938">
    <property type="entry name" value="Riboflavin_synthase-like_b-brl"/>
</dbReference>
<dbReference type="PRINTS" id="PR00406">
    <property type="entry name" value="CYTB5RDTASE"/>
</dbReference>
<evidence type="ECO:0000313" key="12">
    <source>
        <dbReference type="EMBL" id="RZD16801.1"/>
    </source>
</evidence>
<evidence type="ECO:0000256" key="4">
    <source>
        <dbReference type="ARBA" id="ARBA00022723"/>
    </source>
</evidence>